<evidence type="ECO:0000313" key="1">
    <source>
        <dbReference type="EMBL" id="VDG27808.1"/>
    </source>
</evidence>
<dbReference type="Proteomes" id="UP000289996">
    <property type="component" value="Unassembled WGS sequence"/>
</dbReference>
<proteinExistence type="predicted"/>
<gene>
    <name evidence="1" type="ORF">MUDAN_MDHGFNIF_02631</name>
</gene>
<dbReference type="EMBL" id="UYIG01000057">
    <property type="protein sequence ID" value="VDG27808.1"/>
    <property type="molecule type" value="Genomic_DNA"/>
</dbReference>
<evidence type="ECO:0000313" key="2">
    <source>
        <dbReference type="Proteomes" id="UP000289996"/>
    </source>
</evidence>
<keyword evidence="2" id="KW-1185">Reference proteome</keyword>
<reference evidence="1 2" key="1">
    <citation type="submission" date="2018-11" db="EMBL/GenBank/DDBJ databases">
        <authorList>
            <person name="Wuyts S."/>
        </authorList>
    </citation>
    <scope>NUCLEOTIDE SEQUENCE [LARGE SCALE GENOMIC DNA]</scope>
    <source>
        <strain evidence="1">Lactobacillus mudanjiangensis AMBF249</strain>
    </source>
</reference>
<dbReference type="RefSeq" id="WP_130851522.1">
    <property type="nucleotide sequence ID" value="NZ_UYIG01000057.1"/>
</dbReference>
<dbReference type="OrthoDB" id="2627254at2"/>
<dbReference type="AlphaFoldDB" id="A0A660E1A6"/>
<organism evidence="1 2">
    <name type="scientific">Lactiplantibacillus mudanjiangensis</name>
    <dbReference type="NCBI Taxonomy" id="1296538"/>
    <lineage>
        <taxon>Bacteria</taxon>
        <taxon>Bacillati</taxon>
        <taxon>Bacillota</taxon>
        <taxon>Bacilli</taxon>
        <taxon>Lactobacillales</taxon>
        <taxon>Lactobacillaceae</taxon>
        <taxon>Lactiplantibacillus</taxon>
    </lineage>
</organism>
<accession>A0A660E1A6</accession>
<sequence>MDQNKQETTNTTTTAVTDVTALTGDITSTAEVTANDVVALANQDTEASKVTAKPRKNKLHQFDYEDGDTGEVFHIVAVYPGIRAARKLLSESKNQLGVLDSEEYAKRLLALVVAPKSPKIDFDFFDEHGGYNTIVDEIDKFFSAQLH</sequence>
<name>A0A660E1A6_9LACO</name>
<protein>
    <submittedName>
        <fullName evidence="1">Uncharacterized protein</fullName>
    </submittedName>
</protein>